<dbReference type="Pfam" id="PF09557">
    <property type="entry name" value="DUF2382"/>
    <property type="match status" value="1"/>
</dbReference>
<accession>A0ABU4DLB3</accession>
<dbReference type="PANTHER" id="PTHR38463:SF1">
    <property type="entry name" value="STRESS RESPONSE PROTEIN YSNF"/>
    <property type="match status" value="1"/>
</dbReference>
<name>A0ABU4DLB3_9DEIO</name>
<dbReference type="Proteomes" id="UP001276150">
    <property type="component" value="Unassembled WGS sequence"/>
</dbReference>
<protein>
    <submittedName>
        <fullName evidence="2">DUF2382 domain-containing protein</fullName>
    </submittedName>
</protein>
<dbReference type="RefSeq" id="WP_317638430.1">
    <property type="nucleotide sequence ID" value="NZ_JAPMIV010000001.1"/>
</dbReference>
<keyword evidence="3" id="KW-1185">Reference proteome</keyword>
<dbReference type="InterPro" id="IPR019060">
    <property type="entry name" value="DUF2382"/>
</dbReference>
<sequence length="174" mass="19618">MTDPRDQKLPPALPLTEREETTLRTSDLQLQGVIELREERLIVEKEREKTGSVAFTREVRRQTVQVPVDLVTEVLIIEYLADQDSTGAQTIVLDGVPLASGERRELVVYREEAYVEKRVVVHEQVRISKRQTIETRTFDATLAREELVVTPQGDVRVTEDGVRVVGDAPADGSL</sequence>
<comment type="caution">
    <text evidence="2">The sequence shown here is derived from an EMBL/GenBank/DDBJ whole genome shotgun (WGS) entry which is preliminary data.</text>
</comment>
<evidence type="ECO:0000259" key="1">
    <source>
        <dbReference type="Pfam" id="PF09557"/>
    </source>
</evidence>
<proteinExistence type="predicted"/>
<gene>
    <name evidence="2" type="ORF">ORD21_00775</name>
</gene>
<feature type="domain" description="DUF2382" evidence="1">
    <location>
        <begin position="34"/>
        <end position="149"/>
    </location>
</feature>
<reference evidence="2 3" key="1">
    <citation type="submission" date="2022-11" db="EMBL/GenBank/DDBJ databases">
        <title>Deinococcus ZS9-10, Low Temperature and Draught-tolerating, UV-resistant Bacteria from Continental Antarctica.</title>
        <authorList>
            <person name="Cheng L."/>
        </authorList>
    </citation>
    <scope>NUCLEOTIDE SEQUENCE [LARGE SCALE GENOMIC DNA]</scope>
    <source>
        <strain evidence="2 3">ZS9-10</strain>
    </source>
</reference>
<dbReference type="InterPro" id="IPR052967">
    <property type="entry name" value="Stress_Response_Assoc"/>
</dbReference>
<organism evidence="2 3">
    <name type="scientific">Deinococcus arenicola</name>
    <dbReference type="NCBI Taxonomy" id="2994950"/>
    <lineage>
        <taxon>Bacteria</taxon>
        <taxon>Thermotogati</taxon>
        <taxon>Deinococcota</taxon>
        <taxon>Deinococci</taxon>
        <taxon>Deinococcales</taxon>
        <taxon>Deinococcaceae</taxon>
        <taxon>Deinococcus</taxon>
    </lineage>
</organism>
<evidence type="ECO:0000313" key="3">
    <source>
        <dbReference type="Proteomes" id="UP001276150"/>
    </source>
</evidence>
<dbReference type="EMBL" id="JAPMIV010000001">
    <property type="protein sequence ID" value="MDV6373138.1"/>
    <property type="molecule type" value="Genomic_DNA"/>
</dbReference>
<dbReference type="PANTHER" id="PTHR38463">
    <property type="entry name" value="STRESS RESPONSE PROTEIN YSNF"/>
    <property type="match status" value="1"/>
</dbReference>
<evidence type="ECO:0000313" key="2">
    <source>
        <dbReference type="EMBL" id="MDV6373138.1"/>
    </source>
</evidence>